<dbReference type="eggNOG" id="COG3328">
    <property type="taxonomic scope" value="Bacteria"/>
</dbReference>
<keyword evidence="8" id="KW-1185">Reference proteome</keyword>
<evidence type="ECO:0000313" key="7">
    <source>
        <dbReference type="EMBL" id="CCG40684.1"/>
    </source>
</evidence>
<dbReference type="Pfam" id="PF00872">
    <property type="entry name" value="Transposase_mut"/>
    <property type="match status" value="1"/>
</dbReference>
<accession>H8FQP6</accession>
<comment type="similarity">
    <text evidence="2 6">Belongs to the transposase mutator family.</text>
</comment>
<protein>
    <recommendedName>
        <fullName evidence="6">Mutator family transposase</fullName>
    </recommendedName>
</protein>
<organism evidence="7 8">
    <name type="scientific">Magnetospirillum molischianum DSM 120</name>
    <dbReference type="NCBI Taxonomy" id="1150626"/>
    <lineage>
        <taxon>Bacteria</taxon>
        <taxon>Pseudomonadati</taxon>
        <taxon>Pseudomonadota</taxon>
        <taxon>Alphaproteobacteria</taxon>
        <taxon>Rhodospirillales</taxon>
        <taxon>Rhodospirillaceae</taxon>
        <taxon>Magnetospirillum</taxon>
    </lineage>
</organism>
<evidence type="ECO:0000256" key="4">
    <source>
        <dbReference type="ARBA" id="ARBA00023125"/>
    </source>
</evidence>
<dbReference type="Proteomes" id="UP000004169">
    <property type="component" value="Unassembled WGS sequence"/>
</dbReference>
<dbReference type="SUPFAM" id="SSF46689">
    <property type="entry name" value="Homeodomain-like"/>
    <property type="match status" value="1"/>
</dbReference>
<sequence>MATSLSRDLRERVIWAVESGQSCRAAAKRFGVAASTAIKWVSRWRSEGHAVSRPRGGDRHSHRMEALAEEILGLVEQTPDITLAEMKACKLADGRDRVVRHGHGPERSLQTGIGPVAVSRVKLRDRGATSGADQIRFTSAILPLWARRTKSLDALLPALYLRGISTGDFQEVLSALLGKEAPGLSPAVISRLTAEWSGEYERWQKRDLSARRYVYVWADGVYLQARMEDSAECMLVLIGATPEGRKELMGFQVGVRESTQSWRELLVDLKARGLAIAPELAIGDGALGFWKAMDEVFPSTRHSAAGCTRPATS</sequence>
<dbReference type="GO" id="GO:0003677">
    <property type="term" value="F:DNA binding"/>
    <property type="evidence" value="ECO:0007669"/>
    <property type="project" value="UniProtKB-UniRule"/>
</dbReference>
<dbReference type="EMBL" id="CAHP01000014">
    <property type="protein sequence ID" value="CCG40684.1"/>
    <property type="molecule type" value="Genomic_DNA"/>
</dbReference>
<dbReference type="GO" id="GO:0006313">
    <property type="term" value="P:DNA transposition"/>
    <property type="evidence" value="ECO:0007669"/>
    <property type="project" value="UniProtKB-UniRule"/>
</dbReference>
<evidence type="ECO:0000256" key="5">
    <source>
        <dbReference type="ARBA" id="ARBA00023172"/>
    </source>
</evidence>
<keyword evidence="6" id="KW-0814">Transposable element</keyword>
<dbReference type="GO" id="GO:0004803">
    <property type="term" value="F:transposase activity"/>
    <property type="evidence" value="ECO:0007669"/>
    <property type="project" value="UniProtKB-UniRule"/>
</dbReference>
<evidence type="ECO:0000256" key="2">
    <source>
        <dbReference type="ARBA" id="ARBA00010961"/>
    </source>
</evidence>
<dbReference type="InterPro" id="IPR001207">
    <property type="entry name" value="Transposase_mutator"/>
</dbReference>
<keyword evidence="3 6" id="KW-0815">Transposition</keyword>
<proteinExistence type="inferred from homology"/>
<evidence type="ECO:0000256" key="6">
    <source>
        <dbReference type="RuleBase" id="RU365089"/>
    </source>
</evidence>
<dbReference type="PANTHER" id="PTHR33217">
    <property type="entry name" value="TRANSPOSASE FOR INSERTION SEQUENCE ELEMENT IS1081"/>
    <property type="match status" value="1"/>
</dbReference>
<name>H8FQP6_MAGML</name>
<dbReference type="PANTHER" id="PTHR33217:SF9">
    <property type="entry name" value="MUTATOR FAMILY TRANSPOSASE"/>
    <property type="match status" value="1"/>
</dbReference>
<dbReference type="InterPro" id="IPR009057">
    <property type="entry name" value="Homeodomain-like_sf"/>
</dbReference>
<comment type="caution">
    <text evidence="7">The sequence shown here is derived from an EMBL/GenBank/DDBJ whole genome shotgun (WGS) entry which is preliminary data.</text>
</comment>
<evidence type="ECO:0000256" key="3">
    <source>
        <dbReference type="ARBA" id="ARBA00022578"/>
    </source>
</evidence>
<evidence type="ECO:0000313" key="8">
    <source>
        <dbReference type="Proteomes" id="UP000004169"/>
    </source>
</evidence>
<reference evidence="7 8" key="1">
    <citation type="journal article" date="2012" name="J. Bacteriol.">
        <title>Draft Genome Sequence of the Purple Photosynthetic Bacterium Phaeospirillum molischianum DSM120, a Particularly Versatile Bacterium.</title>
        <authorList>
            <person name="Duquesne K."/>
            <person name="Prima V."/>
            <person name="Ji B."/>
            <person name="Rouy Z."/>
            <person name="Medigue C."/>
            <person name="Talla E."/>
            <person name="Sturgis J.N."/>
        </authorList>
    </citation>
    <scope>NUCLEOTIDE SEQUENCE [LARGE SCALE GENOMIC DNA]</scope>
    <source>
        <strain evidence="8">DSM120</strain>
    </source>
</reference>
<dbReference type="Gene3D" id="1.10.10.10">
    <property type="entry name" value="Winged helix-like DNA-binding domain superfamily/Winged helix DNA-binding domain"/>
    <property type="match status" value="1"/>
</dbReference>
<comment type="function">
    <text evidence="1 6">Required for the transposition of the insertion element.</text>
</comment>
<evidence type="ECO:0000256" key="1">
    <source>
        <dbReference type="ARBA" id="ARBA00002190"/>
    </source>
</evidence>
<dbReference type="STRING" id="1150626.PHAMO_210195"/>
<dbReference type="InterPro" id="IPR036388">
    <property type="entry name" value="WH-like_DNA-bd_sf"/>
</dbReference>
<keyword evidence="4 6" id="KW-0238">DNA-binding</keyword>
<dbReference type="Pfam" id="PF13384">
    <property type="entry name" value="HTH_23"/>
    <property type="match status" value="1"/>
</dbReference>
<dbReference type="AlphaFoldDB" id="H8FQP6"/>
<dbReference type="eggNOG" id="COG3415">
    <property type="taxonomic scope" value="Bacteria"/>
</dbReference>
<keyword evidence="5 6" id="KW-0233">DNA recombination</keyword>
<gene>
    <name evidence="7" type="ORF">PHAMO_210195</name>
</gene>